<proteinExistence type="predicted"/>
<feature type="chain" id="PRO_5007575325" description="OmpA-like domain-containing protein" evidence="5">
    <location>
        <begin position="21"/>
        <end position="662"/>
    </location>
</feature>
<evidence type="ECO:0000256" key="2">
    <source>
        <dbReference type="ARBA" id="ARBA00023136"/>
    </source>
</evidence>
<keyword evidence="3" id="KW-0998">Cell outer membrane</keyword>
<dbReference type="AlphaFoldDB" id="A0A150XX90"/>
<dbReference type="GO" id="GO:0009279">
    <property type="term" value="C:cell outer membrane"/>
    <property type="evidence" value="ECO:0007669"/>
    <property type="project" value="UniProtKB-SubCell"/>
</dbReference>
<dbReference type="Gene3D" id="2.120.10.30">
    <property type="entry name" value="TolB, C-terminal domain"/>
    <property type="match status" value="1"/>
</dbReference>
<dbReference type="PANTHER" id="PTHR30329:SF21">
    <property type="entry name" value="LIPOPROTEIN YIAD-RELATED"/>
    <property type="match status" value="1"/>
</dbReference>
<comment type="subcellular location">
    <subcellularLocation>
        <location evidence="1">Cell outer membrane</location>
    </subcellularLocation>
</comment>
<sequence>MRPIFLIAVVLLCCSSTVHGQFFKKKKDNKKTELLELNSDSVSVEVTDIIFRNINKVGLYTNDKQLKRIDKLDREENWKELYPELREYVSNFGIQNFAYQTYYLWMLAKLTEVFGTIDQARPLYSLVLKHHRRGLPIEEVLARYDSLNPNKRERYVPLEYYYELVEYRRQVDTLIPPRGVLTTMGNQINSLFEDYAPSVAKGDEILLFTSKRNAHNEGIKVISNEDIFIAQSTGNGWGEAKPFEAINSKYNEGSAAMTKDGKTIFFSRCAAPDSYGNCDLYTSVFQGDSLWTEPKNMGELINSKGWDSHPTLSPTEDTLYFSSDRQGGFGLADLYYTYKDRQNKWTQPQNLGPVVNTRQNEVSPFYHPEHNVLYFSSNGHLLNFGDYDIYKTYKEGVNFSEPINIGPLVNGPGTEFYFTIDKASKDIFYSRSEEKSMKNLDLFSFPLPMGGQPLATTRFMGRIQSVTGKIPQNMVVSIIDLDDGVEVAPKFAREDGTFEFDLINQRNYLVVIQGDDFFRLEKMFFLDGDTEYEGIVERVASKIEFASLEFENGKSDILPNMESDLKKVVDFLIDHPSFKLNVSGHTDSSGEPILNLALSQQRARSIKTWIVDGGVGAERINAIGYGSQRPIVKEEKTDEDRAVNRRVEFEIYREAQEEGGNH</sequence>
<dbReference type="InterPro" id="IPR006664">
    <property type="entry name" value="OMP_bac"/>
</dbReference>
<dbReference type="InterPro" id="IPR036737">
    <property type="entry name" value="OmpA-like_sf"/>
</dbReference>
<keyword evidence="8" id="KW-1185">Reference proteome</keyword>
<dbReference type="SUPFAM" id="SSF82171">
    <property type="entry name" value="DPP6 N-terminal domain-like"/>
    <property type="match status" value="1"/>
</dbReference>
<evidence type="ECO:0000256" key="3">
    <source>
        <dbReference type="ARBA" id="ARBA00023237"/>
    </source>
</evidence>
<feature type="domain" description="OmpA-like" evidence="6">
    <location>
        <begin position="539"/>
        <end position="655"/>
    </location>
</feature>
<dbReference type="OrthoDB" id="1488841at2"/>
<keyword evidence="5" id="KW-0732">Signal</keyword>
<reference evidence="7 8" key="1">
    <citation type="submission" date="2016-01" db="EMBL/GenBank/DDBJ databases">
        <title>Genome sequencing of Roseivirga echinicomitans KMM 6058.</title>
        <authorList>
            <person name="Selvaratnam C."/>
            <person name="Thevarajoo S."/>
            <person name="Goh K.M."/>
            <person name="Ee R."/>
            <person name="Chan K.-G."/>
            <person name="Chong C.S."/>
        </authorList>
    </citation>
    <scope>NUCLEOTIDE SEQUENCE [LARGE SCALE GENOMIC DNA]</scope>
    <source>
        <strain evidence="7 8">KMM 6058</strain>
    </source>
</reference>
<dbReference type="PANTHER" id="PTHR30329">
    <property type="entry name" value="STATOR ELEMENT OF FLAGELLAR MOTOR COMPLEX"/>
    <property type="match status" value="1"/>
</dbReference>
<dbReference type="CDD" id="cd07185">
    <property type="entry name" value="OmpA_C-like"/>
    <property type="match status" value="1"/>
</dbReference>
<dbReference type="EMBL" id="LRDB01000001">
    <property type="protein sequence ID" value="KYG83389.1"/>
    <property type="molecule type" value="Genomic_DNA"/>
</dbReference>
<protein>
    <recommendedName>
        <fullName evidence="6">OmpA-like domain-containing protein</fullName>
    </recommendedName>
</protein>
<dbReference type="RefSeq" id="WP_068410129.1">
    <property type="nucleotide sequence ID" value="NZ_LRDB01000001.1"/>
</dbReference>
<dbReference type="InterPro" id="IPR006665">
    <property type="entry name" value="OmpA-like"/>
</dbReference>
<dbReference type="Proteomes" id="UP000075615">
    <property type="component" value="Unassembled WGS sequence"/>
</dbReference>
<evidence type="ECO:0000256" key="1">
    <source>
        <dbReference type="ARBA" id="ARBA00004442"/>
    </source>
</evidence>
<accession>A0A150XX90</accession>
<name>A0A150XX90_9BACT</name>
<dbReference type="STRING" id="296218.AWN68_00865"/>
<evidence type="ECO:0000256" key="5">
    <source>
        <dbReference type="SAM" id="SignalP"/>
    </source>
</evidence>
<dbReference type="Gene3D" id="3.30.1330.60">
    <property type="entry name" value="OmpA-like domain"/>
    <property type="match status" value="1"/>
</dbReference>
<organism evidence="7 8">
    <name type="scientific">Roseivirga echinicomitans</name>
    <dbReference type="NCBI Taxonomy" id="296218"/>
    <lineage>
        <taxon>Bacteria</taxon>
        <taxon>Pseudomonadati</taxon>
        <taxon>Bacteroidota</taxon>
        <taxon>Cytophagia</taxon>
        <taxon>Cytophagales</taxon>
        <taxon>Roseivirgaceae</taxon>
        <taxon>Roseivirga</taxon>
    </lineage>
</organism>
<dbReference type="PROSITE" id="PS51123">
    <property type="entry name" value="OMPA_2"/>
    <property type="match status" value="1"/>
</dbReference>
<evidence type="ECO:0000259" key="6">
    <source>
        <dbReference type="PROSITE" id="PS51123"/>
    </source>
</evidence>
<comment type="caution">
    <text evidence="7">The sequence shown here is derived from an EMBL/GenBank/DDBJ whole genome shotgun (WGS) entry which is preliminary data.</text>
</comment>
<evidence type="ECO:0000313" key="7">
    <source>
        <dbReference type="EMBL" id="KYG83389.1"/>
    </source>
</evidence>
<dbReference type="PRINTS" id="PR01021">
    <property type="entry name" value="OMPADOMAIN"/>
</dbReference>
<dbReference type="Pfam" id="PF07676">
    <property type="entry name" value="PD40"/>
    <property type="match status" value="3"/>
</dbReference>
<dbReference type="InterPro" id="IPR011042">
    <property type="entry name" value="6-blade_b-propeller_TolB-like"/>
</dbReference>
<dbReference type="Pfam" id="PF00691">
    <property type="entry name" value="OmpA"/>
    <property type="match status" value="1"/>
</dbReference>
<dbReference type="InterPro" id="IPR011659">
    <property type="entry name" value="WD40"/>
</dbReference>
<dbReference type="SUPFAM" id="SSF103088">
    <property type="entry name" value="OmpA-like"/>
    <property type="match status" value="1"/>
</dbReference>
<evidence type="ECO:0000313" key="8">
    <source>
        <dbReference type="Proteomes" id="UP000075615"/>
    </source>
</evidence>
<feature type="signal peptide" evidence="5">
    <location>
        <begin position="1"/>
        <end position="20"/>
    </location>
</feature>
<gene>
    <name evidence="7" type="ORF">AWN68_00865</name>
</gene>
<keyword evidence="2 4" id="KW-0472">Membrane</keyword>
<evidence type="ECO:0000256" key="4">
    <source>
        <dbReference type="PROSITE-ProRule" id="PRU00473"/>
    </source>
</evidence>
<dbReference type="InterPro" id="IPR050330">
    <property type="entry name" value="Bact_OuterMem_StrucFunc"/>
</dbReference>